<gene>
    <name evidence="1" type="ORF">I4F81_012294</name>
</gene>
<organism evidence="1 2">
    <name type="scientific">Pyropia yezoensis</name>
    <name type="common">Susabi-nori</name>
    <name type="synonym">Porphyra yezoensis</name>
    <dbReference type="NCBI Taxonomy" id="2788"/>
    <lineage>
        <taxon>Eukaryota</taxon>
        <taxon>Rhodophyta</taxon>
        <taxon>Bangiophyceae</taxon>
        <taxon>Bangiales</taxon>
        <taxon>Bangiaceae</taxon>
        <taxon>Pyropia</taxon>
    </lineage>
</organism>
<comment type="caution">
    <text evidence="1">The sequence shown here is derived from an EMBL/GenBank/DDBJ whole genome shotgun (WGS) entry which is preliminary data.</text>
</comment>
<reference evidence="1" key="1">
    <citation type="submission" date="2019-11" db="EMBL/GenBank/DDBJ databases">
        <title>Nori genome reveals adaptations in red seaweeds to the harsh intertidal environment.</title>
        <authorList>
            <person name="Wang D."/>
            <person name="Mao Y."/>
        </authorList>
    </citation>
    <scope>NUCLEOTIDE SEQUENCE</scope>
    <source>
        <tissue evidence="1">Gametophyte</tissue>
    </source>
</reference>
<proteinExistence type="predicted"/>
<evidence type="ECO:0000313" key="1">
    <source>
        <dbReference type="EMBL" id="KAK1869829.1"/>
    </source>
</evidence>
<evidence type="ECO:0000313" key="2">
    <source>
        <dbReference type="Proteomes" id="UP000798662"/>
    </source>
</evidence>
<dbReference type="Proteomes" id="UP000798662">
    <property type="component" value="Chromosome 3"/>
</dbReference>
<sequence>MDATAPMGGGGSRRLCRRPCWEAAAAAAAVVTALAMVTGGAAAAAASARRAPAAAGPQTAVVHATPAAADDATPAQAAAAGDPITAAWLGQLQKRAAGSLRPLPTAYPFRRHDGLSTLDAGVGLAAGQVLLEVGLDCLYQPFLLATKYATLTAGAAKLVRLLDAMGVHADRIHTFRLAPNTDPPTMLLHRPPVDRRSVAPTTAVGRRAVAGIAGVTLMAFTGCPTADGRWLLIDLGPWVAALLQNPLTITFTKFVAHMNARINFVGGAGHPGHVTFSINLSAEGGEGGLVKVSAVGLPLQMIVPPLQDDRISYVATVSSWVHAACRPASGAHNMEWDIAKHPTFTFSVDPAGPRAYWPAVVTGVERWNPAFAAAGHDWPAAYAADDSRINTISFVAWAEASAAVGIKADPRTEEILNIDIVVGNALLWT</sequence>
<keyword evidence="2" id="KW-1185">Reference proteome</keyword>
<accession>A0ACC3CIS6</accession>
<name>A0ACC3CIS6_PYRYE</name>
<dbReference type="EMBL" id="CM020620">
    <property type="protein sequence ID" value="KAK1869829.1"/>
    <property type="molecule type" value="Genomic_DNA"/>
</dbReference>
<protein>
    <submittedName>
        <fullName evidence="1">Uncharacterized protein</fullName>
    </submittedName>
</protein>